<keyword evidence="6" id="KW-0326">Glycosidase</keyword>
<evidence type="ECO:0000256" key="1">
    <source>
        <dbReference type="ARBA" id="ARBA00010838"/>
    </source>
</evidence>
<protein>
    <recommendedName>
        <fullName evidence="9">Glycosyl hydrolase</fullName>
    </recommendedName>
</protein>
<evidence type="ECO:0000256" key="4">
    <source>
        <dbReference type="ARBA" id="ARBA00022801"/>
    </source>
</evidence>
<evidence type="ECO:0008006" key="9">
    <source>
        <dbReference type="Google" id="ProtNLM"/>
    </source>
</evidence>
<keyword evidence="5" id="KW-0325">Glycoprotein</keyword>
<dbReference type="GO" id="GO:0008422">
    <property type="term" value="F:beta-glucosidase activity"/>
    <property type="evidence" value="ECO:0007669"/>
    <property type="project" value="TreeGrafter"/>
</dbReference>
<dbReference type="EnsemblMetazoa" id="MDOA001368-RA">
    <property type="protein sequence ID" value="MDOA001368-PA"/>
    <property type="gene ID" value="MDOA001368"/>
</dbReference>
<proteinExistence type="inferred from homology"/>
<dbReference type="eggNOG" id="KOG0626">
    <property type="taxonomic scope" value="Eukaryota"/>
</dbReference>
<dbReference type="InterPro" id="IPR001360">
    <property type="entry name" value="Glyco_hydro_1"/>
</dbReference>
<dbReference type="Pfam" id="PF00232">
    <property type="entry name" value="Glyco_hydro_1"/>
    <property type="match status" value="1"/>
</dbReference>
<dbReference type="InterPro" id="IPR033132">
    <property type="entry name" value="GH_1_N_CS"/>
</dbReference>
<dbReference type="VEuPathDB" id="VectorBase:MDOA001368"/>
<accession>A0A1I8M589</accession>
<dbReference type="FunFam" id="3.20.20.80:FF:000013">
    <property type="entry name" value="lactase-phlorizin hydrolase"/>
    <property type="match status" value="1"/>
</dbReference>
<evidence type="ECO:0000256" key="5">
    <source>
        <dbReference type="ARBA" id="ARBA00023180"/>
    </source>
</evidence>
<evidence type="ECO:0000256" key="2">
    <source>
        <dbReference type="ARBA" id="ARBA00011738"/>
    </source>
</evidence>
<reference evidence="8" key="1">
    <citation type="submission" date="2020-05" db="UniProtKB">
        <authorList>
            <consortium name="EnsemblMetazoa"/>
        </authorList>
    </citation>
    <scope>IDENTIFICATION</scope>
    <source>
        <strain evidence="8">Aabys</strain>
    </source>
</reference>
<dbReference type="PROSITE" id="PS00653">
    <property type="entry name" value="GLYCOSYL_HYDROL_F1_2"/>
    <property type="match status" value="1"/>
</dbReference>
<evidence type="ECO:0000313" key="8">
    <source>
        <dbReference type="EnsemblMetazoa" id="MDOA001368-PA"/>
    </source>
</evidence>
<dbReference type="InterPro" id="IPR017853">
    <property type="entry name" value="GH"/>
</dbReference>
<organism evidence="8">
    <name type="scientific">Musca domestica</name>
    <name type="common">House fly</name>
    <dbReference type="NCBI Taxonomy" id="7370"/>
    <lineage>
        <taxon>Eukaryota</taxon>
        <taxon>Metazoa</taxon>
        <taxon>Ecdysozoa</taxon>
        <taxon>Arthropoda</taxon>
        <taxon>Hexapoda</taxon>
        <taxon>Insecta</taxon>
        <taxon>Pterygota</taxon>
        <taxon>Neoptera</taxon>
        <taxon>Endopterygota</taxon>
        <taxon>Diptera</taxon>
        <taxon>Brachycera</taxon>
        <taxon>Muscomorpha</taxon>
        <taxon>Muscoidea</taxon>
        <taxon>Muscidae</taxon>
        <taxon>Musca</taxon>
    </lineage>
</organism>
<comment type="similarity">
    <text evidence="1 7">Belongs to the glycosyl hydrolase 1 family.</text>
</comment>
<dbReference type="SUPFAM" id="SSF51445">
    <property type="entry name" value="(Trans)glycosidases"/>
    <property type="match status" value="1"/>
</dbReference>
<name>A0A1I8M589_MUSDO</name>
<dbReference type="PRINTS" id="PR00131">
    <property type="entry name" value="GLHYDRLASE1"/>
</dbReference>
<comment type="subunit">
    <text evidence="2">Homodimer.</text>
</comment>
<sequence>MERLKFWILSVILHFVSCQESATKSCHLEHKPGSKYFPSTFKFGVATAAYQIEGGWNADGRGPSIWDTYTHEHPEMIVDHSTADVGPDSYHLFDKDLEALKELKVNFYRFSISWSRILPDGSITSKNQKGIDYYNMVIDKLLANGIEPMVTMFHYDLPEALNLYGGFTNLLLIKYFLDYAKILFENFGDRVKLWITFNEPYDYCMPGYGEGNFPPMGKDSGIADYLCMDTTLKAHAETYRLYKRDYFEKQQGKIGITISSRFYFSKTNNTTLIDRAMQYSLGWLTYPIFGETGNYPQIIIDDIAENSRKEGRTYSRLPILSEQDKNLIKHSADFLGLNYYTSRYVDVAEPPRGKKPSWDYDSRLKYALDPSWKRAKSSWLYCVPQGLEGLLNWIRLSFNNIEVMITENGWSDEGQLDDIERIDYLKAHLQAVLNAINDGCNVTHYSHWSLIDNFEWQKGYTEKFGLYYVNSGSVNKDRIAKYSARYYKGVIKTKTIQAENV</sequence>
<evidence type="ECO:0000256" key="7">
    <source>
        <dbReference type="RuleBase" id="RU003690"/>
    </source>
</evidence>
<evidence type="ECO:0000256" key="3">
    <source>
        <dbReference type="ARBA" id="ARBA00022729"/>
    </source>
</evidence>
<dbReference type="PANTHER" id="PTHR10353:SF36">
    <property type="entry name" value="LP05116P"/>
    <property type="match status" value="1"/>
</dbReference>
<dbReference type="PANTHER" id="PTHR10353">
    <property type="entry name" value="GLYCOSYL HYDROLASE"/>
    <property type="match status" value="1"/>
</dbReference>
<dbReference type="VEuPathDB" id="VectorBase:MDOMA2_009819"/>
<keyword evidence="3" id="KW-0732">Signal</keyword>
<dbReference type="GO" id="GO:0005975">
    <property type="term" value="P:carbohydrate metabolic process"/>
    <property type="evidence" value="ECO:0007669"/>
    <property type="project" value="InterPro"/>
</dbReference>
<dbReference type="Gene3D" id="3.20.20.80">
    <property type="entry name" value="Glycosidases"/>
    <property type="match status" value="1"/>
</dbReference>
<evidence type="ECO:0000256" key="6">
    <source>
        <dbReference type="ARBA" id="ARBA00023295"/>
    </source>
</evidence>
<dbReference type="AlphaFoldDB" id="A0A1I8M589"/>
<keyword evidence="4" id="KW-0378">Hydrolase</keyword>
<dbReference type="STRING" id="7370.A0A1I8M589"/>